<dbReference type="InterPro" id="IPR004582">
    <property type="entry name" value="Checkpoint_prot_Rad17_Rad24"/>
</dbReference>
<dbReference type="STRING" id="655863.F0XE05"/>
<evidence type="ECO:0000256" key="2">
    <source>
        <dbReference type="ARBA" id="ARBA00006168"/>
    </source>
</evidence>
<evidence type="ECO:0000256" key="7">
    <source>
        <dbReference type="ARBA" id="ARBA00023306"/>
    </source>
</evidence>
<evidence type="ECO:0000256" key="4">
    <source>
        <dbReference type="ARBA" id="ARBA00022763"/>
    </source>
</evidence>
<dbReference type="GO" id="GO:0003682">
    <property type="term" value="F:chromatin binding"/>
    <property type="evidence" value="ECO:0007669"/>
    <property type="project" value="TreeGrafter"/>
</dbReference>
<accession>F0XE05</accession>
<feature type="region of interest" description="Disordered" evidence="8">
    <location>
        <begin position="343"/>
        <end position="367"/>
    </location>
</feature>
<evidence type="ECO:0000256" key="6">
    <source>
        <dbReference type="ARBA" id="ARBA00023242"/>
    </source>
</evidence>
<dbReference type="SUPFAM" id="SSF52540">
    <property type="entry name" value="P-loop containing nucleoside triphosphate hydrolases"/>
    <property type="match status" value="1"/>
</dbReference>
<dbReference type="GO" id="GO:0003689">
    <property type="term" value="F:DNA clamp loader activity"/>
    <property type="evidence" value="ECO:0007669"/>
    <property type="project" value="TreeGrafter"/>
</dbReference>
<sequence length="979" mass="106153">MAPRRKRNVLGDSDSEEDRSRKDRKNNLENFLFPSPSSNKIVTTAGTSTITTPIASPSPVRKAAVFIGSPVKSASYGSPSKTSSFRQLSTRLKTNDTSKSPSSSSDKPRKGNKGQAEEKVRSGNILALFSKQAEKAQNSPKKAKAIDFVADDIASDPISEDDDVAESNTVVSSYVGSRAHKRWGNTNPSSSLPPPFSQSNSNTGSTQPIVTAASQKFRLPARPIPKAAAAPAGEDNLRPWSERFAPVNLDELAVHKKKVADVRRWLEDVLAGRLRQRLLVVKGAAGTGKTTTLQLLARDLGLEILEWRNPSGSGAGASLGFTSAAVQFDEFLNRGSRFSQLDLDAGGSDSDDDTARRLNGSLNPSDSNRQRRKIILIEEFPNTFMRSSSSLTSFRNTVLEFLATKTPSLAMFAQRQASVDNVSPVIMVVSETLLTTTSASADSFTAHRLLGPEILRHPGTGVIEFNAIAPSLLARALEIVVQKEARKSGRKRTPGPQVLKRLGEVGDVRSAIASLEFLCVKGDDDGDWGAKVNFTKGRKGPKNAALTKGEAETLEMVSQREASLGVFHAVGKVVYNKREDVPYPPNSDEAIAETLSDYLAQYSRPKRSLVFVDNLIDETGTDTHTFITALHENYALSCEQTGPQDPQSSLDYINGCIDYLSESDLLCPTWDIFFGGRGTNRSSFGRDSGSHVLRQDEMAFQVAVRGLLFSLPSPVKRSSASHYQRGSGGGGGGADQFKMFYPMSLKLWRSREELEGMVDIMSSKLLRGEMALRPSSAQSNQNITSRALTFLKPKQAGDSTTVASSQVSTQQQPKSKWQSQRRQPSATDRTATTKQGGEDDTPPPLLSLGSSARKEMILERLPYMALIARGKRCSFGSVGTRDLEKIVSFRGIGAPSTSAEDADGDEADDTAQGGSSFPAEDAWATDKPTDDPSPRKRRKPPATNKAPQRPVEDEDVVAMAAGLPMYKLYLSDDDIEEVD</sequence>
<dbReference type="HOGENOM" id="CLU_006397_1_0_1"/>
<feature type="compositionally biased region" description="Acidic residues" evidence="8">
    <location>
        <begin position="900"/>
        <end position="909"/>
    </location>
</feature>
<keyword evidence="5" id="KW-0067">ATP-binding</keyword>
<dbReference type="GO" id="GO:0033314">
    <property type="term" value="P:mitotic DNA replication checkpoint signaling"/>
    <property type="evidence" value="ECO:0007669"/>
    <property type="project" value="TreeGrafter"/>
</dbReference>
<feature type="region of interest" description="Disordered" evidence="8">
    <location>
        <begin position="1"/>
        <end position="44"/>
    </location>
</feature>
<dbReference type="PANTHER" id="PTHR12172">
    <property type="entry name" value="CELL CYCLE CHECKPOINT PROTEIN RAD17"/>
    <property type="match status" value="1"/>
</dbReference>
<dbReference type="InterPro" id="IPR027417">
    <property type="entry name" value="P-loop_NTPase"/>
</dbReference>
<dbReference type="GO" id="GO:0000077">
    <property type="term" value="P:DNA damage checkpoint signaling"/>
    <property type="evidence" value="ECO:0007669"/>
    <property type="project" value="TreeGrafter"/>
</dbReference>
<name>F0XE05_GROCL</name>
<comment type="subcellular location">
    <subcellularLocation>
        <location evidence="1">Nucleus</location>
    </subcellularLocation>
</comment>
<keyword evidence="4" id="KW-0227">DNA damage</keyword>
<protein>
    <submittedName>
        <fullName evidence="10">Cell cycle checkpoint protein</fullName>
    </submittedName>
</protein>
<evidence type="ECO:0000313" key="11">
    <source>
        <dbReference type="Proteomes" id="UP000007796"/>
    </source>
</evidence>
<reference evidence="10 11" key="1">
    <citation type="journal article" date="2011" name="Proc. Natl. Acad. Sci. U.S.A.">
        <title>Genome and transcriptome analyses of the mountain pine beetle-fungal symbiont Grosmannia clavigera, a lodgepole pine pathogen.</title>
        <authorList>
            <person name="DiGuistini S."/>
            <person name="Wang Y."/>
            <person name="Liao N.Y."/>
            <person name="Taylor G."/>
            <person name="Tanguay P."/>
            <person name="Feau N."/>
            <person name="Henrissat B."/>
            <person name="Chan S.K."/>
            <person name="Hesse-Orce U."/>
            <person name="Alamouti S.M."/>
            <person name="Tsui C.K.M."/>
            <person name="Docking R.T."/>
            <person name="Levasseur A."/>
            <person name="Haridas S."/>
            <person name="Robertson G."/>
            <person name="Birol I."/>
            <person name="Holt R.A."/>
            <person name="Marra M.A."/>
            <person name="Hamelin R.C."/>
            <person name="Hirst M."/>
            <person name="Jones S.J.M."/>
            <person name="Bohlmann J."/>
            <person name="Breuil C."/>
        </authorList>
    </citation>
    <scope>NUCLEOTIDE SEQUENCE [LARGE SCALE GENOMIC DNA]</scope>
    <source>
        <strain evidence="11">kw1407 / UAMH 11150</strain>
    </source>
</reference>
<dbReference type="GeneID" id="25974301"/>
<dbReference type="InterPro" id="IPR057927">
    <property type="entry name" value="RAD24-like_helical"/>
</dbReference>
<dbReference type="PANTHER" id="PTHR12172:SF0">
    <property type="entry name" value="CELL CYCLE CHECKPOINT PROTEIN RAD17"/>
    <property type="match status" value="1"/>
</dbReference>
<organism evidence="11">
    <name type="scientific">Grosmannia clavigera (strain kw1407 / UAMH 11150)</name>
    <name type="common">Blue stain fungus</name>
    <name type="synonym">Graphiocladiella clavigera</name>
    <dbReference type="NCBI Taxonomy" id="655863"/>
    <lineage>
        <taxon>Eukaryota</taxon>
        <taxon>Fungi</taxon>
        <taxon>Dikarya</taxon>
        <taxon>Ascomycota</taxon>
        <taxon>Pezizomycotina</taxon>
        <taxon>Sordariomycetes</taxon>
        <taxon>Sordariomycetidae</taxon>
        <taxon>Ophiostomatales</taxon>
        <taxon>Ophiostomataceae</taxon>
        <taxon>Leptographium</taxon>
    </lineage>
</organism>
<feature type="region of interest" description="Disordered" evidence="8">
    <location>
        <begin position="180"/>
        <end position="206"/>
    </location>
</feature>
<dbReference type="GO" id="GO:0005524">
    <property type="term" value="F:ATP binding"/>
    <property type="evidence" value="ECO:0007669"/>
    <property type="project" value="UniProtKB-KW"/>
</dbReference>
<keyword evidence="6" id="KW-0539">Nucleus</keyword>
<feature type="compositionally biased region" description="Polar residues" evidence="8">
    <location>
        <begin position="813"/>
        <end position="835"/>
    </location>
</feature>
<dbReference type="InParanoid" id="F0XE05"/>
<feature type="region of interest" description="Disordered" evidence="8">
    <location>
        <begin position="70"/>
        <end position="121"/>
    </location>
</feature>
<dbReference type="Proteomes" id="UP000007796">
    <property type="component" value="Unassembled WGS sequence"/>
</dbReference>
<evidence type="ECO:0000256" key="8">
    <source>
        <dbReference type="SAM" id="MobiDB-lite"/>
    </source>
</evidence>
<feature type="domain" description="Checkpoint protein RAD24-like helical bundle" evidence="9">
    <location>
        <begin position="561"/>
        <end position="671"/>
    </location>
</feature>
<evidence type="ECO:0000256" key="1">
    <source>
        <dbReference type="ARBA" id="ARBA00004123"/>
    </source>
</evidence>
<dbReference type="EMBL" id="GL629765">
    <property type="protein sequence ID" value="EFX04496.1"/>
    <property type="molecule type" value="Genomic_DNA"/>
</dbReference>
<dbReference type="AlphaFoldDB" id="F0XE05"/>
<dbReference type="eggNOG" id="KOG1970">
    <property type="taxonomic scope" value="Eukaryota"/>
</dbReference>
<feature type="compositionally biased region" description="Low complexity" evidence="8">
    <location>
        <begin position="799"/>
        <end position="812"/>
    </location>
</feature>
<keyword evidence="3" id="KW-0547">Nucleotide-binding</keyword>
<evidence type="ECO:0000313" key="10">
    <source>
        <dbReference type="EMBL" id="EFX04496.1"/>
    </source>
</evidence>
<proteinExistence type="inferred from homology"/>
<dbReference type="Pfam" id="PF03215">
    <property type="entry name" value="Rad17"/>
    <property type="match status" value="1"/>
</dbReference>
<evidence type="ECO:0000259" key="9">
    <source>
        <dbReference type="Pfam" id="PF25812"/>
    </source>
</evidence>
<dbReference type="Pfam" id="PF25812">
    <property type="entry name" value="RAD24_helical"/>
    <property type="match status" value="1"/>
</dbReference>
<feature type="compositionally biased region" description="Polar residues" evidence="8">
    <location>
        <begin position="75"/>
        <end position="97"/>
    </location>
</feature>
<feature type="compositionally biased region" description="Basic and acidic residues" evidence="8">
    <location>
        <begin position="18"/>
        <end position="27"/>
    </location>
</feature>
<dbReference type="GO" id="GO:0006281">
    <property type="term" value="P:DNA repair"/>
    <property type="evidence" value="ECO:0007669"/>
    <property type="project" value="InterPro"/>
</dbReference>
<comment type="similarity">
    <text evidence="2">Belongs to the rad17/RAD24 family.</text>
</comment>
<dbReference type="OrthoDB" id="10265971at2759"/>
<evidence type="ECO:0000256" key="3">
    <source>
        <dbReference type="ARBA" id="ARBA00022741"/>
    </source>
</evidence>
<dbReference type="GO" id="GO:0005634">
    <property type="term" value="C:nucleus"/>
    <property type="evidence" value="ECO:0007669"/>
    <property type="project" value="UniProtKB-SubCell"/>
</dbReference>
<feature type="region of interest" description="Disordered" evidence="8">
    <location>
        <begin position="894"/>
        <end position="955"/>
    </location>
</feature>
<keyword evidence="11" id="KW-1185">Reference proteome</keyword>
<feature type="region of interest" description="Disordered" evidence="8">
    <location>
        <begin position="799"/>
        <end position="850"/>
    </location>
</feature>
<dbReference type="RefSeq" id="XP_014173978.1">
    <property type="nucleotide sequence ID" value="XM_014318503.1"/>
</dbReference>
<evidence type="ECO:0000256" key="5">
    <source>
        <dbReference type="ARBA" id="ARBA00022840"/>
    </source>
</evidence>
<dbReference type="Gene3D" id="3.40.50.300">
    <property type="entry name" value="P-loop containing nucleotide triphosphate hydrolases"/>
    <property type="match status" value="1"/>
</dbReference>
<keyword evidence="7" id="KW-0131">Cell cycle</keyword>
<gene>
    <name evidence="10" type="ORF">CMQ_1424</name>
</gene>